<evidence type="ECO:0000256" key="1">
    <source>
        <dbReference type="ARBA" id="ARBA00022723"/>
    </source>
</evidence>
<gene>
    <name evidence="3" type="ORF">WAT24_03790</name>
</gene>
<name>A0ABU8J8R0_9GAMM</name>
<protein>
    <submittedName>
        <fullName evidence="3">VOC family protein</fullName>
    </submittedName>
</protein>
<dbReference type="Pfam" id="PF00903">
    <property type="entry name" value="Glyoxalase"/>
    <property type="match status" value="2"/>
</dbReference>
<dbReference type="PANTHER" id="PTHR43048">
    <property type="entry name" value="METHYLMALONYL-COA EPIMERASE"/>
    <property type="match status" value="1"/>
</dbReference>
<dbReference type="InterPro" id="IPR004360">
    <property type="entry name" value="Glyas_Fos-R_dOase_dom"/>
</dbReference>
<dbReference type="RefSeq" id="WP_336806502.1">
    <property type="nucleotide sequence ID" value="NZ_JBBBNY010000002.1"/>
</dbReference>
<keyword evidence="4" id="KW-1185">Reference proteome</keyword>
<dbReference type="PANTHER" id="PTHR43048:SF3">
    <property type="entry name" value="METHYLMALONYL-COA EPIMERASE, MITOCHONDRIAL"/>
    <property type="match status" value="1"/>
</dbReference>
<evidence type="ECO:0000313" key="4">
    <source>
        <dbReference type="Proteomes" id="UP001381174"/>
    </source>
</evidence>
<reference evidence="3 4" key="1">
    <citation type="journal article" date="2014" name="Int. J. Syst. Evol. Microbiol.">
        <title>Fulvimonas yonginensis sp. nov., isolated from greenhouse soil, and emended description of the genus Fulvimonas.</title>
        <authorList>
            <person name="Ahn J.H."/>
            <person name="Kim S.J."/>
            <person name="Weon H.Y."/>
            <person name="Hong S.B."/>
            <person name="Seok S.J."/>
            <person name="Kwon S.W."/>
        </authorList>
    </citation>
    <scope>NUCLEOTIDE SEQUENCE [LARGE SCALE GENOMIC DNA]</scope>
    <source>
        <strain evidence="3 4">KACC 16952</strain>
    </source>
</reference>
<dbReference type="SUPFAM" id="SSF54593">
    <property type="entry name" value="Glyoxalase/Bleomycin resistance protein/Dihydroxybiphenyl dioxygenase"/>
    <property type="match status" value="2"/>
</dbReference>
<keyword evidence="1" id="KW-0479">Metal-binding</keyword>
<dbReference type="PROSITE" id="PS51819">
    <property type="entry name" value="VOC"/>
    <property type="match status" value="1"/>
</dbReference>
<dbReference type="Gene3D" id="3.10.180.10">
    <property type="entry name" value="2,3-Dihydroxybiphenyl 1,2-Dioxygenase, domain 1"/>
    <property type="match status" value="2"/>
</dbReference>
<dbReference type="EMBL" id="JBBBNY010000002">
    <property type="protein sequence ID" value="MEI7035878.1"/>
    <property type="molecule type" value="Genomic_DNA"/>
</dbReference>
<feature type="domain" description="VOC" evidence="2">
    <location>
        <begin position="7"/>
        <end position="148"/>
    </location>
</feature>
<dbReference type="InterPro" id="IPR037523">
    <property type="entry name" value="VOC_core"/>
</dbReference>
<accession>A0ABU8J8R0</accession>
<organism evidence="3 4">
    <name type="scientific">Fulvimonas yonginensis</name>
    <dbReference type="NCBI Taxonomy" id="1495200"/>
    <lineage>
        <taxon>Bacteria</taxon>
        <taxon>Pseudomonadati</taxon>
        <taxon>Pseudomonadota</taxon>
        <taxon>Gammaproteobacteria</taxon>
        <taxon>Lysobacterales</taxon>
        <taxon>Rhodanobacteraceae</taxon>
        <taxon>Fulvimonas</taxon>
    </lineage>
</organism>
<evidence type="ECO:0000259" key="2">
    <source>
        <dbReference type="PROSITE" id="PS51819"/>
    </source>
</evidence>
<dbReference type="InterPro" id="IPR029068">
    <property type="entry name" value="Glyas_Bleomycin-R_OHBP_Dase"/>
</dbReference>
<sequence>MSGRVLRLRRVSRNVGDLARMIAFYCEALDFALVERTVVGTPAWGEMMGLPGARAQMARLRLGAQALELVAFDPPGRPYPADSNAADLCFQHLAIVVADMPAAYARLQRHACRPISQGGPQTLPPDTGGVTAFKFRDPEGHPLELIRFPAGVGAPCWQEAPGLFLGIDHSAIAVADVEASVAFYARLGLHVAGRSHNRGPEQQHLDGLPGADADVVGLVAGQRGPPHLELLGYRTPHGRRLDPPAAANDRVADRLVLAVDDLPVLLDRLRDGGAPWPPAGDGEVALLLDPSGHRLLLEMESATPGG</sequence>
<evidence type="ECO:0000313" key="3">
    <source>
        <dbReference type="EMBL" id="MEI7035878.1"/>
    </source>
</evidence>
<dbReference type="Proteomes" id="UP001381174">
    <property type="component" value="Unassembled WGS sequence"/>
</dbReference>
<dbReference type="InterPro" id="IPR051785">
    <property type="entry name" value="MMCE/EMCE_epimerase"/>
</dbReference>
<comment type="caution">
    <text evidence="3">The sequence shown here is derived from an EMBL/GenBank/DDBJ whole genome shotgun (WGS) entry which is preliminary data.</text>
</comment>
<proteinExistence type="predicted"/>